<evidence type="ECO:0000313" key="5">
    <source>
        <dbReference type="Proteomes" id="UP001594351"/>
    </source>
</evidence>
<evidence type="ECO:0000256" key="1">
    <source>
        <dbReference type="SAM" id="MobiDB-lite"/>
    </source>
</evidence>
<keyword evidence="2" id="KW-1133">Transmembrane helix</keyword>
<dbReference type="EMBL" id="JBHPBY010000095">
    <property type="protein sequence ID" value="MFC1850379.1"/>
    <property type="molecule type" value="Genomic_DNA"/>
</dbReference>
<sequence length="416" mass="45530">MLSLFLILWTDFSLECVADETTETENPGVTEISPAKSIAPPKQVTAGDKPLDSGNRIVIKWQQSVSEAENTVIGYDVYRADSDQPGAYKKINKRIIGLRVNKFEDQRENKIGGNIVKNKTTYFYKVAAVAADGSSVFSPVVSAQASATFFNPRKKNTLVMLLVYIVILIYSIWAARAGKQTYIRRLAGIDAIEEAVGRATEMGKPVMYLCGLSDLSDVSTLAAINILSGVARKVAKYQSRLIIPSRDPMVMTVAQEVVKEAYLAEGRPDAYREDDIYYTTYDQFPYVASVDGIMLRDKPATNLYMGYYYAESLILAETGAAAGAIQIAGTDAVTQLPFFVTACDYTLLGEELYAASAYISENPLLIGSLKGQDYMKFLLGVIILVGIIFITLSGIQPSLSYLQTIADLFQPLTSGS</sequence>
<gene>
    <name evidence="4" type="ORF">ACFL27_09335</name>
</gene>
<evidence type="ECO:0000259" key="3">
    <source>
        <dbReference type="Pfam" id="PF20539"/>
    </source>
</evidence>
<proteinExistence type="predicted"/>
<feature type="domain" description="DUF6754" evidence="3">
    <location>
        <begin position="147"/>
        <end position="393"/>
    </location>
</feature>
<dbReference type="Pfam" id="PF20539">
    <property type="entry name" value="DUF6754"/>
    <property type="match status" value="1"/>
</dbReference>
<dbReference type="Gene3D" id="2.60.40.10">
    <property type="entry name" value="Immunoglobulins"/>
    <property type="match status" value="1"/>
</dbReference>
<feature type="region of interest" description="Disordered" evidence="1">
    <location>
        <begin position="24"/>
        <end position="48"/>
    </location>
</feature>
<accession>A0ABV6YW36</accession>
<dbReference type="Proteomes" id="UP001594351">
    <property type="component" value="Unassembled WGS sequence"/>
</dbReference>
<comment type="caution">
    <text evidence="4">The sequence shown here is derived from an EMBL/GenBank/DDBJ whole genome shotgun (WGS) entry which is preliminary data.</text>
</comment>
<name>A0ABV6YW36_UNCC1</name>
<feature type="transmembrane region" description="Helical" evidence="2">
    <location>
        <begin position="377"/>
        <end position="395"/>
    </location>
</feature>
<dbReference type="InterPro" id="IPR046642">
    <property type="entry name" value="DUF6754"/>
</dbReference>
<organism evidence="4 5">
    <name type="scientific">candidate division CSSED10-310 bacterium</name>
    <dbReference type="NCBI Taxonomy" id="2855610"/>
    <lineage>
        <taxon>Bacteria</taxon>
        <taxon>Bacteria division CSSED10-310</taxon>
    </lineage>
</organism>
<reference evidence="4 5" key="1">
    <citation type="submission" date="2024-09" db="EMBL/GenBank/DDBJ databases">
        <title>Laminarin stimulates single cell rates of sulfate reduction while oxygen inhibits transcriptomic activity in coastal marine sediment.</title>
        <authorList>
            <person name="Lindsay M."/>
            <person name="Orcutt B."/>
            <person name="Emerson D."/>
            <person name="Stepanauskas R."/>
            <person name="D'Angelo T."/>
        </authorList>
    </citation>
    <scope>NUCLEOTIDE SEQUENCE [LARGE SCALE GENOMIC DNA]</scope>
    <source>
        <strain evidence="4">SAG AM-311-K15</strain>
    </source>
</reference>
<protein>
    <submittedName>
        <fullName evidence="4">DUF6754 domain-containing protein</fullName>
    </submittedName>
</protein>
<feature type="transmembrane region" description="Helical" evidence="2">
    <location>
        <begin position="158"/>
        <end position="175"/>
    </location>
</feature>
<keyword evidence="5" id="KW-1185">Reference proteome</keyword>
<keyword evidence="2" id="KW-0472">Membrane</keyword>
<evidence type="ECO:0000256" key="2">
    <source>
        <dbReference type="SAM" id="Phobius"/>
    </source>
</evidence>
<keyword evidence="2" id="KW-0812">Transmembrane</keyword>
<evidence type="ECO:0000313" key="4">
    <source>
        <dbReference type="EMBL" id="MFC1850379.1"/>
    </source>
</evidence>
<dbReference type="InterPro" id="IPR013783">
    <property type="entry name" value="Ig-like_fold"/>
</dbReference>